<feature type="transmembrane region" description="Helical" evidence="1">
    <location>
        <begin position="210"/>
        <end position="231"/>
    </location>
</feature>
<dbReference type="RefSeq" id="WP_179445442.1">
    <property type="nucleotide sequence ID" value="NZ_JACBZS010000001.1"/>
</dbReference>
<evidence type="ECO:0000313" key="3">
    <source>
        <dbReference type="Proteomes" id="UP000527616"/>
    </source>
</evidence>
<dbReference type="Proteomes" id="UP000527616">
    <property type="component" value="Unassembled WGS sequence"/>
</dbReference>
<dbReference type="Pfam" id="PF07077">
    <property type="entry name" value="DUF1345"/>
    <property type="match status" value="1"/>
</dbReference>
<keyword evidence="3" id="KW-1185">Reference proteome</keyword>
<feature type="transmembrane region" description="Helical" evidence="1">
    <location>
        <begin position="21"/>
        <end position="40"/>
    </location>
</feature>
<gene>
    <name evidence="2" type="ORF">GGQ54_002202</name>
</gene>
<keyword evidence="1" id="KW-1133">Transmembrane helix</keyword>
<dbReference type="AlphaFoldDB" id="A0A7Z0D9X9"/>
<name>A0A7Z0D9X9_9ACTN</name>
<accession>A0A7Z0D9X9</accession>
<keyword evidence="1" id="KW-0472">Membrane</keyword>
<comment type="caution">
    <text evidence="2">The sequence shown here is derived from an EMBL/GenBank/DDBJ whole genome shotgun (WGS) entry which is preliminary data.</text>
</comment>
<dbReference type="EMBL" id="JACBZS010000001">
    <property type="protein sequence ID" value="NYI71642.1"/>
    <property type="molecule type" value="Genomic_DNA"/>
</dbReference>
<dbReference type="InterPro" id="IPR009781">
    <property type="entry name" value="DUF1345"/>
</dbReference>
<protein>
    <submittedName>
        <fullName evidence="2">Putative membrane protein</fullName>
    </submittedName>
</protein>
<proteinExistence type="predicted"/>
<feature type="transmembrane region" description="Helical" evidence="1">
    <location>
        <begin position="104"/>
        <end position="124"/>
    </location>
</feature>
<feature type="transmembrane region" description="Helical" evidence="1">
    <location>
        <begin position="130"/>
        <end position="154"/>
    </location>
</feature>
<evidence type="ECO:0000313" key="2">
    <source>
        <dbReference type="EMBL" id="NYI71642.1"/>
    </source>
</evidence>
<keyword evidence="1" id="KW-0812">Transmembrane</keyword>
<organism evidence="2 3">
    <name type="scientific">Naumannella cuiyingiana</name>
    <dbReference type="NCBI Taxonomy" id="1347891"/>
    <lineage>
        <taxon>Bacteria</taxon>
        <taxon>Bacillati</taxon>
        <taxon>Actinomycetota</taxon>
        <taxon>Actinomycetes</taxon>
        <taxon>Propionibacteriales</taxon>
        <taxon>Propionibacteriaceae</taxon>
        <taxon>Naumannella</taxon>
    </lineage>
</organism>
<evidence type="ECO:0000256" key="1">
    <source>
        <dbReference type="SAM" id="Phobius"/>
    </source>
</evidence>
<sequence>MTTSGEPIRRPSWLLSETRRSLVSTVAATVCTAIITTVWISLDRRVLPYAVGIGCVVAWTFLAAINAALTWRAHGRLSGPALAEALAADPATDRRGAGTGRRMPSWSVEASVLALAVVCLLLFLPGARSLPALLGAALVMIAASWVNVAMAYALHYAREDRREPGISFPGTEERGFDDYLYLAMAIQTTFGTTDAEIRTRRMRRAAMTHGVLAFAFNTVIVAMIISLLLGIA</sequence>
<reference evidence="2 3" key="1">
    <citation type="submission" date="2020-07" db="EMBL/GenBank/DDBJ databases">
        <title>Sequencing the genomes of 1000 actinobacteria strains.</title>
        <authorList>
            <person name="Klenk H.-P."/>
        </authorList>
    </citation>
    <scope>NUCLEOTIDE SEQUENCE [LARGE SCALE GENOMIC DNA]</scope>
    <source>
        <strain evidence="2 3">DSM 103164</strain>
    </source>
</reference>
<feature type="transmembrane region" description="Helical" evidence="1">
    <location>
        <begin position="46"/>
        <end position="69"/>
    </location>
</feature>